<dbReference type="RefSeq" id="WP_119776989.1">
    <property type="nucleotide sequence ID" value="NZ_QYUK01000011.1"/>
</dbReference>
<dbReference type="InterPro" id="IPR016163">
    <property type="entry name" value="Ald_DH_C"/>
</dbReference>
<dbReference type="Gene3D" id="3.40.309.10">
    <property type="entry name" value="Aldehyde Dehydrogenase, Chain A, domain 2"/>
    <property type="match status" value="1"/>
</dbReference>
<accession>A0A418W8V1</accession>
<evidence type="ECO:0000256" key="1">
    <source>
        <dbReference type="ARBA" id="ARBA00009986"/>
    </source>
</evidence>
<evidence type="ECO:0000256" key="2">
    <source>
        <dbReference type="ARBA" id="ARBA00023002"/>
    </source>
</evidence>
<sequence>MTGTLHPLPAVGPARHLIAGAWVTGDTTPAPSFDPATGTVIGHYHPGDVALAEAAIAAARRAFDGTDWASAPRLRASVLNRCAANLTARAEELAALIAHENGKPMLQARREVAAAASEVSYYAGLCRTLAGRVLEPEPGQYSLIAKEAVGVAAVIVPWNAPVTLLFRSLAAALAAGCTAVVKPAAQTSLINAFALECLAGIDGLPPGVVNSVNDGGVAVSECLVASPDVDVVSFTGSSAVGKRIMAAAAPSLKRVSLELGGKTPAIVFADADLDKAADELIRAALVNCGQQCVAASRFLVQRDCFETMADRLAARFAALRIGPGYDAASQVGAVIDRANRDRLEGWLDRAAGEGEILLRGRRLDDRFPGGAFLSPSLVAVRNPASSLVQEELFGPIVSIEPFDDEAGALALAHATRYGLAASVFTRDLARAMRVARRLKTGTVWLNAHGRLIAEAEMEGFGESGIGRLHGADALGEFLQTKHIYLPFGEA</sequence>
<dbReference type="Pfam" id="PF00171">
    <property type="entry name" value="Aldedh"/>
    <property type="match status" value="1"/>
</dbReference>
<proteinExistence type="inferred from homology"/>
<dbReference type="InterPro" id="IPR015590">
    <property type="entry name" value="Aldehyde_DH_dom"/>
</dbReference>
<dbReference type="AlphaFoldDB" id="A0A418W8V1"/>
<keyword evidence="2" id="KW-0560">Oxidoreductase</keyword>
<dbReference type="PROSITE" id="PS00070">
    <property type="entry name" value="ALDEHYDE_DEHYDR_CYS"/>
    <property type="match status" value="1"/>
</dbReference>
<dbReference type="OrthoDB" id="9772584at2"/>
<evidence type="ECO:0000313" key="4">
    <source>
        <dbReference type="EMBL" id="RJF86354.1"/>
    </source>
</evidence>
<evidence type="ECO:0000313" key="5">
    <source>
        <dbReference type="Proteomes" id="UP000284605"/>
    </source>
</evidence>
<comment type="caution">
    <text evidence="4">The sequence shown here is derived from an EMBL/GenBank/DDBJ whole genome shotgun (WGS) entry which is preliminary data.</text>
</comment>
<reference evidence="4 5" key="1">
    <citation type="submission" date="2018-09" db="EMBL/GenBank/DDBJ databases">
        <authorList>
            <person name="Zhu H."/>
        </authorList>
    </citation>
    <scope>NUCLEOTIDE SEQUENCE [LARGE SCALE GENOMIC DNA]</scope>
    <source>
        <strain evidence="4 5">K1W22B-8</strain>
    </source>
</reference>
<dbReference type="InterPro" id="IPR016160">
    <property type="entry name" value="Ald_DH_CS_CYS"/>
</dbReference>
<dbReference type="GO" id="GO:0016620">
    <property type="term" value="F:oxidoreductase activity, acting on the aldehyde or oxo group of donors, NAD or NADP as acceptor"/>
    <property type="evidence" value="ECO:0007669"/>
    <property type="project" value="InterPro"/>
</dbReference>
<dbReference type="Gene3D" id="3.40.605.10">
    <property type="entry name" value="Aldehyde Dehydrogenase, Chain A, domain 1"/>
    <property type="match status" value="1"/>
</dbReference>
<feature type="domain" description="Aldehyde dehydrogenase" evidence="3">
    <location>
        <begin position="22"/>
        <end position="483"/>
    </location>
</feature>
<dbReference type="InterPro" id="IPR016161">
    <property type="entry name" value="Ald_DH/histidinol_DH"/>
</dbReference>
<organism evidence="4 5">
    <name type="scientific">Oleomonas cavernae</name>
    <dbReference type="NCBI Taxonomy" id="2320859"/>
    <lineage>
        <taxon>Bacteria</taxon>
        <taxon>Pseudomonadati</taxon>
        <taxon>Pseudomonadota</taxon>
        <taxon>Alphaproteobacteria</taxon>
        <taxon>Acetobacterales</taxon>
        <taxon>Acetobacteraceae</taxon>
        <taxon>Oleomonas</taxon>
    </lineage>
</organism>
<dbReference type="SUPFAM" id="SSF53720">
    <property type="entry name" value="ALDH-like"/>
    <property type="match status" value="1"/>
</dbReference>
<dbReference type="PANTHER" id="PTHR11699">
    <property type="entry name" value="ALDEHYDE DEHYDROGENASE-RELATED"/>
    <property type="match status" value="1"/>
</dbReference>
<comment type="similarity">
    <text evidence="1">Belongs to the aldehyde dehydrogenase family.</text>
</comment>
<keyword evidence="5" id="KW-1185">Reference proteome</keyword>
<dbReference type="EMBL" id="QYUK01000011">
    <property type="protein sequence ID" value="RJF86354.1"/>
    <property type="molecule type" value="Genomic_DNA"/>
</dbReference>
<dbReference type="FunFam" id="3.40.605.10:FF:000007">
    <property type="entry name" value="NAD/NADP-dependent betaine aldehyde dehydrogenase"/>
    <property type="match status" value="1"/>
</dbReference>
<name>A0A418W8V1_9PROT</name>
<protein>
    <submittedName>
        <fullName evidence="4">Aldehyde dehydrogenase family protein</fullName>
    </submittedName>
</protein>
<gene>
    <name evidence="4" type="ORF">D3874_04380</name>
</gene>
<dbReference type="Proteomes" id="UP000284605">
    <property type="component" value="Unassembled WGS sequence"/>
</dbReference>
<evidence type="ECO:0000259" key="3">
    <source>
        <dbReference type="Pfam" id="PF00171"/>
    </source>
</evidence>
<dbReference type="InterPro" id="IPR016162">
    <property type="entry name" value="Ald_DH_N"/>
</dbReference>